<evidence type="ECO:0000313" key="2">
    <source>
        <dbReference type="EMBL" id="CAB9503939.1"/>
    </source>
</evidence>
<name>A0A9N8DNH9_9STRA</name>
<protein>
    <submittedName>
        <fullName evidence="2">Uncharacterized protein</fullName>
    </submittedName>
</protein>
<reference evidence="2" key="1">
    <citation type="submission" date="2020-06" db="EMBL/GenBank/DDBJ databases">
        <authorList>
            <consortium name="Plant Systems Biology data submission"/>
        </authorList>
    </citation>
    <scope>NUCLEOTIDE SEQUENCE</scope>
    <source>
        <strain evidence="2">D6</strain>
    </source>
</reference>
<keyword evidence="3" id="KW-1185">Reference proteome</keyword>
<sequence length="79" mass="8356">MDQYGSNHKVDDTKEPRANLQKSTHHHSMDDSNGSATASSMDAEGGDMAIGEEAKQRGADGEPSAPQLLKSMALLITEG</sequence>
<evidence type="ECO:0000313" key="3">
    <source>
        <dbReference type="Proteomes" id="UP001153069"/>
    </source>
</evidence>
<organism evidence="2 3">
    <name type="scientific">Seminavis robusta</name>
    <dbReference type="NCBI Taxonomy" id="568900"/>
    <lineage>
        <taxon>Eukaryota</taxon>
        <taxon>Sar</taxon>
        <taxon>Stramenopiles</taxon>
        <taxon>Ochrophyta</taxon>
        <taxon>Bacillariophyta</taxon>
        <taxon>Bacillariophyceae</taxon>
        <taxon>Bacillariophycidae</taxon>
        <taxon>Naviculales</taxon>
        <taxon>Naviculaceae</taxon>
        <taxon>Seminavis</taxon>
    </lineage>
</organism>
<proteinExistence type="predicted"/>
<feature type="region of interest" description="Disordered" evidence="1">
    <location>
        <begin position="1"/>
        <end position="70"/>
    </location>
</feature>
<accession>A0A9N8DNH9</accession>
<evidence type="ECO:0000256" key="1">
    <source>
        <dbReference type="SAM" id="MobiDB-lite"/>
    </source>
</evidence>
<feature type="compositionally biased region" description="Polar residues" evidence="1">
    <location>
        <begin position="31"/>
        <end position="40"/>
    </location>
</feature>
<feature type="compositionally biased region" description="Basic and acidic residues" evidence="1">
    <location>
        <begin position="8"/>
        <end position="17"/>
    </location>
</feature>
<dbReference type="AlphaFoldDB" id="A0A9N8DNH9"/>
<dbReference type="Proteomes" id="UP001153069">
    <property type="component" value="Unassembled WGS sequence"/>
</dbReference>
<comment type="caution">
    <text evidence="2">The sequence shown here is derived from an EMBL/GenBank/DDBJ whole genome shotgun (WGS) entry which is preliminary data.</text>
</comment>
<dbReference type="EMBL" id="CAICTM010000179">
    <property type="protein sequence ID" value="CAB9503939.1"/>
    <property type="molecule type" value="Genomic_DNA"/>
</dbReference>
<gene>
    <name evidence="2" type="ORF">SEMRO_180_G078910.1</name>
</gene>